<dbReference type="EMBL" id="CP104558">
    <property type="protein sequence ID" value="UXH46883.1"/>
    <property type="molecule type" value="Genomic_DNA"/>
</dbReference>
<evidence type="ECO:0000313" key="1">
    <source>
        <dbReference type="EMBL" id="UXH46883.1"/>
    </source>
</evidence>
<accession>A0ACD4CEC5</accession>
<gene>
    <name evidence="1" type="primary">comGC</name>
    <name evidence="1" type="ORF">N5C46_23140</name>
</gene>
<dbReference type="Proteomes" id="UP001064027">
    <property type="component" value="Chromosome"/>
</dbReference>
<reference evidence="1" key="1">
    <citation type="submission" date="2022-09" db="EMBL/GenBank/DDBJ databases">
        <title>Complete genome sequence of Rossellomorea vietnamensis strain RL-WG62, a newly isolated PGPR with the potential for plant salinity stress alleviation.</title>
        <authorList>
            <person name="Ren L."/>
            <person name="Wang G."/>
            <person name="Hu H."/>
        </authorList>
    </citation>
    <scope>NUCLEOTIDE SEQUENCE</scope>
    <source>
        <strain evidence="1">RL-WG62</strain>
    </source>
</reference>
<sequence length="109" mass="11982">MPRRKIMLKNEKGFTLIEMMIVLLVISVLLFITIPNVTNQSNSINSKGCEAFVHMVEGQIEAYKMDGNTDPVTIDTLVTDGYLNDDYKACPDGRAISIDAEGKVVTAAD</sequence>
<proteinExistence type="predicted"/>
<keyword evidence="2" id="KW-1185">Reference proteome</keyword>
<organism evidence="1 2">
    <name type="scientific">Rossellomorea vietnamensis</name>
    <dbReference type="NCBI Taxonomy" id="218284"/>
    <lineage>
        <taxon>Bacteria</taxon>
        <taxon>Bacillati</taxon>
        <taxon>Bacillota</taxon>
        <taxon>Bacilli</taxon>
        <taxon>Bacillales</taxon>
        <taxon>Bacillaceae</taxon>
        <taxon>Rossellomorea</taxon>
    </lineage>
</organism>
<protein>
    <submittedName>
        <fullName evidence="1">Competence type IV pilus major pilin ComGC</fullName>
    </submittedName>
</protein>
<evidence type="ECO:0000313" key="2">
    <source>
        <dbReference type="Proteomes" id="UP001064027"/>
    </source>
</evidence>
<name>A0ACD4CEC5_9BACI</name>